<evidence type="ECO:0000313" key="9">
    <source>
        <dbReference type="Proteomes" id="UP000728032"/>
    </source>
</evidence>
<dbReference type="Gene3D" id="1.10.418.20">
    <property type="match status" value="1"/>
</dbReference>
<feature type="compositionally biased region" description="Polar residues" evidence="6">
    <location>
        <begin position="610"/>
        <end position="645"/>
    </location>
</feature>
<dbReference type="AlphaFoldDB" id="A0A7R9QQB0"/>
<evidence type="ECO:0000256" key="4">
    <source>
        <dbReference type="ARBA" id="ARBA00022786"/>
    </source>
</evidence>
<dbReference type="OrthoDB" id="6492864at2759"/>
<evidence type="ECO:0000256" key="1">
    <source>
        <dbReference type="ARBA" id="ARBA00005234"/>
    </source>
</evidence>
<feature type="compositionally biased region" description="Acidic residues" evidence="6">
    <location>
        <begin position="8"/>
        <end position="18"/>
    </location>
</feature>
<sequence length="979" mass="109689">MSKRLAFTEDEWSDGSGDDIDRGFSGSAPPKRRRQSWQTWQSSRGTSGDDRDDNNNNTDTKFWTKAGHSLRDLTSKVSKWLHTTNPFTSRSTDNRHQRQTPQDMNTSCRSNTSINESPVRDNRGMNTTAGAANSISARFATNCVQTIPQAVDPIQALMSRPSETTETMNTYKILYQTSPSTPIIYTINATPPPVPLQTSGAVLTSGQPVIHLVPYSQTPYAISANTSPITTSTVFSAHKCRHCGQISASPIVGKCGHCNSRRLQSSTTPSAIPTQRFYPSGDANSRLNRSEGSVLPMSAVLPDYRYNRMRSPVVGASRLSHVSNDVLRSLVNENQRRTQSLSSHHSNPELIELEEDIVPKKAVHSLPSSQESTDNECIEINDREDEDNEASVAIQCDLNASDHRRQGDEVTGDAGNDIQMLDEVQEDSKPGPEFPVASLPDYIMFGTYKTTAKTIEFGIDGIKVTNVSPNSPQSKFKYHIMIPFVEIHTLRVCTDPIQSMVFVRPTMESNAKIQDCMYLGLRSPNGLRFDINSQDPREQLLIIVMKEQISQRFAGLLRKQCLEVNPKCEYNAVNASEAKLLLLQSQTRQTTGPSQTQQQRFERLIAGTPQPITTNNKFSSPSPTQTSGARSNRSSVLSSTPTSRGGSLGRRQLISPAKPVVQTVIDLDDEEDDQQTSGEGAASGGDDLTSVIFAYPEGEHNAIHLVGTDISCLNKGEFINDNIVNFFLRYYVNEILAPEVRDRTHIFDTLFFIQLTEKRGPKRTRNSMTSDESYTFQHRYDKKLKKWTKNVDLFAKDFLIFPIIKESHWFLAIVCYPHVVYDLTVSSCDKPKVDLSADKMPCIIFMDSLGNANYKRPLSLPIREFLAYEWLSKKGIELSFKSKTILRDYTPQVPNQTNSSDCGLFVLEYIQQFLKAPTEALQKLVSSPKKGLTDWFDTHEVKSKRVIIRSLIMDRVDEPELRARLELLVDDSKESDVED</sequence>
<feature type="region of interest" description="Disordered" evidence="6">
    <location>
        <begin position="84"/>
        <end position="124"/>
    </location>
</feature>
<keyword evidence="9" id="KW-1185">Reference proteome</keyword>
<dbReference type="Proteomes" id="UP000728032">
    <property type="component" value="Unassembled WGS sequence"/>
</dbReference>
<dbReference type="GO" id="GO:0005737">
    <property type="term" value="C:cytoplasm"/>
    <property type="evidence" value="ECO:0007669"/>
    <property type="project" value="TreeGrafter"/>
</dbReference>
<feature type="non-terminal residue" evidence="8">
    <location>
        <position position="979"/>
    </location>
</feature>
<dbReference type="InterPro" id="IPR051947">
    <property type="entry name" value="Sentrin-specific_protease"/>
</dbReference>
<feature type="region of interest" description="Disordered" evidence="6">
    <location>
        <begin position="1"/>
        <end position="63"/>
    </location>
</feature>
<dbReference type="InterPro" id="IPR003653">
    <property type="entry name" value="Peptidase_C48_C"/>
</dbReference>
<feature type="region of interest" description="Disordered" evidence="6">
    <location>
        <begin position="263"/>
        <end position="289"/>
    </location>
</feature>
<proteinExistence type="inferred from homology"/>
<accession>A0A7R9QQB0</accession>
<keyword evidence="5" id="KW-0378">Hydrolase</keyword>
<feature type="compositionally biased region" description="Polar residues" evidence="6">
    <location>
        <begin position="263"/>
        <end position="273"/>
    </location>
</feature>
<evidence type="ECO:0000256" key="2">
    <source>
        <dbReference type="ARBA" id="ARBA00022553"/>
    </source>
</evidence>
<dbReference type="EMBL" id="CAJPVJ010007281">
    <property type="protein sequence ID" value="CAG2171121.1"/>
    <property type="molecule type" value="Genomic_DNA"/>
</dbReference>
<name>A0A7R9QQB0_9ACAR</name>
<evidence type="ECO:0000256" key="6">
    <source>
        <dbReference type="SAM" id="MobiDB-lite"/>
    </source>
</evidence>
<dbReference type="SUPFAM" id="SSF54001">
    <property type="entry name" value="Cysteine proteinases"/>
    <property type="match status" value="1"/>
</dbReference>
<dbReference type="GO" id="GO:0070139">
    <property type="term" value="F:SUMO-specific endopeptidase activity"/>
    <property type="evidence" value="ECO:0007669"/>
    <property type="project" value="TreeGrafter"/>
</dbReference>
<dbReference type="EMBL" id="OC922106">
    <property type="protein sequence ID" value="CAD7653934.1"/>
    <property type="molecule type" value="Genomic_DNA"/>
</dbReference>
<gene>
    <name evidence="8" type="ORF">ONB1V03_LOCUS10585</name>
</gene>
<dbReference type="PANTHER" id="PTHR46896">
    <property type="entry name" value="SENTRIN-SPECIFIC PROTEASE"/>
    <property type="match status" value="1"/>
</dbReference>
<dbReference type="Pfam" id="PF02902">
    <property type="entry name" value="Peptidase_C48"/>
    <property type="match status" value="1"/>
</dbReference>
<feature type="compositionally biased region" description="Polar residues" evidence="6">
    <location>
        <begin position="99"/>
        <end position="116"/>
    </location>
</feature>
<dbReference type="PROSITE" id="PS50600">
    <property type="entry name" value="ULP_PROTEASE"/>
    <property type="match status" value="1"/>
</dbReference>
<feature type="domain" description="Ubiquitin-like protease family profile" evidence="7">
    <location>
        <begin position="703"/>
        <end position="913"/>
    </location>
</feature>
<dbReference type="InterPro" id="IPR038765">
    <property type="entry name" value="Papain-like_cys_pep_sf"/>
</dbReference>
<keyword evidence="3" id="KW-0645">Protease</keyword>
<dbReference type="GO" id="GO:0005634">
    <property type="term" value="C:nucleus"/>
    <property type="evidence" value="ECO:0007669"/>
    <property type="project" value="TreeGrafter"/>
</dbReference>
<dbReference type="GO" id="GO:0006508">
    <property type="term" value="P:proteolysis"/>
    <property type="evidence" value="ECO:0007669"/>
    <property type="project" value="UniProtKB-KW"/>
</dbReference>
<evidence type="ECO:0000256" key="5">
    <source>
        <dbReference type="ARBA" id="ARBA00022801"/>
    </source>
</evidence>
<evidence type="ECO:0000313" key="8">
    <source>
        <dbReference type="EMBL" id="CAD7653934.1"/>
    </source>
</evidence>
<evidence type="ECO:0000259" key="7">
    <source>
        <dbReference type="PROSITE" id="PS50600"/>
    </source>
</evidence>
<evidence type="ECO:0000256" key="3">
    <source>
        <dbReference type="ARBA" id="ARBA00022670"/>
    </source>
</evidence>
<keyword evidence="4" id="KW-0833">Ubl conjugation pathway</keyword>
<protein>
    <recommendedName>
        <fullName evidence="7">Ubiquitin-like protease family profile domain-containing protein</fullName>
    </recommendedName>
</protein>
<dbReference type="Gene3D" id="3.30.310.130">
    <property type="entry name" value="Ubiquitin-related"/>
    <property type="match status" value="1"/>
</dbReference>
<keyword evidence="2" id="KW-0597">Phosphoprotein</keyword>
<feature type="region of interest" description="Disordered" evidence="6">
    <location>
        <begin position="608"/>
        <end position="652"/>
    </location>
</feature>
<organism evidence="8">
    <name type="scientific">Oppiella nova</name>
    <dbReference type="NCBI Taxonomy" id="334625"/>
    <lineage>
        <taxon>Eukaryota</taxon>
        <taxon>Metazoa</taxon>
        <taxon>Ecdysozoa</taxon>
        <taxon>Arthropoda</taxon>
        <taxon>Chelicerata</taxon>
        <taxon>Arachnida</taxon>
        <taxon>Acari</taxon>
        <taxon>Acariformes</taxon>
        <taxon>Sarcoptiformes</taxon>
        <taxon>Oribatida</taxon>
        <taxon>Brachypylina</taxon>
        <taxon>Oppioidea</taxon>
        <taxon>Oppiidae</taxon>
        <taxon>Oppiella</taxon>
    </lineage>
</organism>
<reference evidence="8" key="1">
    <citation type="submission" date="2020-11" db="EMBL/GenBank/DDBJ databases">
        <authorList>
            <person name="Tran Van P."/>
        </authorList>
    </citation>
    <scope>NUCLEOTIDE SEQUENCE</scope>
</reference>
<dbReference type="GO" id="GO:0016926">
    <property type="term" value="P:protein desumoylation"/>
    <property type="evidence" value="ECO:0007669"/>
    <property type="project" value="TreeGrafter"/>
</dbReference>
<dbReference type="PANTHER" id="PTHR46896:SF3">
    <property type="entry name" value="FI06413P-RELATED"/>
    <property type="match status" value="1"/>
</dbReference>
<comment type="similarity">
    <text evidence="1">Belongs to the peptidase C48 family.</text>
</comment>